<evidence type="ECO:0000313" key="5">
    <source>
        <dbReference type="Ensembl" id="ENSSAUP00010048194.1"/>
    </source>
</evidence>
<evidence type="ECO:0000259" key="4">
    <source>
        <dbReference type="Pfam" id="PF23668"/>
    </source>
</evidence>
<dbReference type="OMA" id="HFRISVM"/>
<dbReference type="PANTHER" id="PTHR14477:SF1">
    <property type="entry name" value="CUB DOMAIN-CONTAINING PROTEIN 1"/>
    <property type="match status" value="1"/>
</dbReference>
<proteinExistence type="predicted"/>
<reference evidence="5" key="3">
    <citation type="submission" date="2025-09" db="UniProtKB">
        <authorList>
            <consortium name="Ensembl"/>
        </authorList>
    </citation>
    <scope>IDENTIFICATION</scope>
</reference>
<dbReference type="Pfam" id="PF23667">
    <property type="entry name" value="CUB_CDCP1_1"/>
    <property type="match status" value="1"/>
</dbReference>
<dbReference type="AlphaFoldDB" id="A0A671XAS9"/>
<name>A0A671XAS9_SPAAU</name>
<evidence type="ECO:0000256" key="1">
    <source>
        <dbReference type="SAM" id="SignalP"/>
    </source>
</evidence>
<feature type="signal peptide" evidence="1">
    <location>
        <begin position="1"/>
        <end position="23"/>
    </location>
</feature>
<feature type="domain" description="CDCP1 third and sixth CUB" evidence="2">
    <location>
        <begin position="204"/>
        <end position="303"/>
    </location>
</feature>
<evidence type="ECO:0000313" key="6">
    <source>
        <dbReference type="Proteomes" id="UP000472265"/>
    </source>
</evidence>
<organism evidence="5 6">
    <name type="scientific">Sparus aurata</name>
    <name type="common">Gilthead sea bream</name>
    <dbReference type="NCBI Taxonomy" id="8175"/>
    <lineage>
        <taxon>Eukaryota</taxon>
        <taxon>Metazoa</taxon>
        <taxon>Chordata</taxon>
        <taxon>Craniata</taxon>
        <taxon>Vertebrata</taxon>
        <taxon>Euteleostomi</taxon>
        <taxon>Actinopterygii</taxon>
        <taxon>Neopterygii</taxon>
        <taxon>Teleostei</taxon>
        <taxon>Neoteleostei</taxon>
        <taxon>Acanthomorphata</taxon>
        <taxon>Eupercaria</taxon>
        <taxon>Spariformes</taxon>
        <taxon>Sparidae</taxon>
        <taxon>Sparus</taxon>
    </lineage>
</organism>
<feature type="domain" description="CDCP1 third and sixth CUB" evidence="2">
    <location>
        <begin position="488"/>
        <end position="600"/>
    </location>
</feature>
<dbReference type="GeneTree" id="ENSGT00390000010209"/>
<dbReference type="Ensembl" id="ENSSAUT00010050689.1">
    <property type="protein sequence ID" value="ENSSAUP00010048194.1"/>
    <property type="gene ID" value="ENSSAUG00010020083.1"/>
</dbReference>
<accession>A0A671XAS9</accession>
<dbReference type="InterPro" id="IPR056269">
    <property type="entry name" value="CUB_CDCP1_2nd_5th"/>
</dbReference>
<protein>
    <recommendedName>
        <fullName evidence="7">CUB domain containing protein 1a</fullName>
    </recommendedName>
</protein>
<feature type="domain" description="CDCP1 second and fifth CUB" evidence="4">
    <location>
        <begin position="96"/>
        <end position="179"/>
    </location>
</feature>
<evidence type="ECO:0000259" key="2">
    <source>
        <dbReference type="Pfam" id="PF23665"/>
    </source>
</evidence>
<dbReference type="InterPro" id="IPR038811">
    <property type="entry name" value="CDCP1"/>
</dbReference>
<dbReference type="Pfam" id="PF23665">
    <property type="entry name" value="CDCP1_CUB_6"/>
    <property type="match status" value="2"/>
</dbReference>
<feature type="domain" description="CDCP1 first CUB" evidence="3">
    <location>
        <begin position="25"/>
        <end position="94"/>
    </location>
</feature>
<feature type="chain" id="PRO_5025336300" description="CUB domain containing protein 1a" evidence="1">
    <location>
        <begin position="24"/>
        <end position="663"/>
    </location>
</feature>
<keyword evidence="6" id="KW-1185">Reference proteome</keyword>
<reference evidence="5" key="2">
    <citation type="submission" date="2025-08" db="UniProtKB">
        <authorList>
            <consortium name="Ensembl"/>
        </authorList>
    </citation>
    <scope>IDENTIFICATION</scope>
</reference>
<dbReference type="InParanoid" id="A0A671XAS9"/>
<dbReference type="Pfam" id="PF23668">
    <property type="entry name" value="CUB_CDCP1_2"/>
    <property type="match status" value="2"/>
</dbReference>
<dbReference type="InterPro" id="IPR056268">
    <property type="entry name" value="CUB_CDCP1_1st"/>
</dbReference>
<dbReference type="PANTHER" id="PTHR14477">
    <property type="entry name" value="CUB DOMAIN-CONTAINING PROTEIN 1"/>
    <property type="match status" value="1"/>
</dbReference>
<evidence type="ECO:0000259" key="3">
    <source>
        <dbReference type="Pfam" id="PF23667"/>
    </source>
</evidence>
<reference evidence="5" key="1">
    <citation type="submission" date="2021-04" db="EMBL/GenBank/DDBJ databases">
        <authorList>
            <consortium name="Wellcome Sanger Institute Data Sharing"/>
        </authorList>
    </citation>
    <scope>NUCLEOTIDE SEQUENCE [LARGE SCALE GENOMIC DNA]</scope>
</reference>
<evidence type="ECO:0008006" key="7">
    <source>
        <dbReference type="Google" id="ProtNLM"/>
    </source>
</evidence>
<sequence>MFIVLRILCSVVVISISPLSSLGGRMMSVTPDPKTIITISRQTDEPDCSVCRDKEPKQICHPKILRLKDPTNTSVEFTCPQPQDVFNVEINREIGNIVQAESSLFPDFNRTFTWDLKVVSTRAFQLDFPEPGMRQIPNGDTCPDGHTYSLVTYLRTGPANIGTFCKGGTVTTILARYKGRDYKLLPLHVQTSIFSPCLSPVVAIVKVTLPRGVSSTDFISANYPRDFPDNQQMRWDFTVPGMHNYTVQFSDHTAPECLNGSVEVEYQKKDKKVTRRTLTDPQPAHQQGDFSMVLKNCQTNRTLEGLSLKYKVSLMRSGHPGTVLKHEEQFLKFLLTLVFPKQIQVEEKIIVAAGSKASLSFLDCPNEDVRLTASQLIACQNLESCSPTVLAVPKLDFSLPMPLHSFTWHITIPQDSTIDLRSTSRGLQQSLPGQECTKSSSLLVSEDGGSSLGEFCTNGVIEKVQVHANVSVTDAVLTLSIISVSSAERIIYRISPKLSPPTLLASPNWPGGMMPFSDVSWIVAVPSGYQAIMQFPNITQPKCEERHTAMTVKMQDQEEEIMSRREDEKVEDELVVLQSFYFNMSNCKPEEGQFGAVAKIVLQKKNRKLAGLNSTFHVHNKTIRIINSVMSSSRLFRSPGHRSRDSRSRFADAHSAGCCLHRH</sequence>
<dbReference type="InterPro" id="IPR056266">
    <property type="entry name" value="CDCP1_CUB_3rd_6th"/>
</dbReference>
<dbReference type="Proteomes" id="UP000472265">
    <property type="component" value="Chromosome 3"/>
</dbReference>
<keyword evidence="1" id="KW-0732">Signal</keyword>
<feature type="domain" description="CDCP1 second and fifth CUB" evidence="4">
    <location>
        <begin position="400"/>
        <end position="473"/>
    </location>
</feature>